<sequence>MKFFASCGKGLEYLLADELLALGCARATATVAGVNVEGTPVDAQRAVLWSRLASRVLWPLAEFECADEHALYAGVAAIAWPEHLSEGDTIAVDAHVSGDALTHARYAAQRVKDAIVDTVRGAGGIRPDVDVDAPDLRVHLVVRKGRATVSIDLSGGPMHRRGWRLAQGEAPLKETLGAAVLMRGRWPRVYADGGALVDPMCGSGTLLIEGALMAADVAPGLLRCGHAAPTRWLGFDKSTWRGLVDEAIARERVGRAALRPMFLGFDVDPDAIRIARDNAAHAGLMDAIGWRVGDIRTLDAEALAGLERVRSMVELPTNSMGASADRHGGGSAGAPADAAPDGHADSAAPNPWAGARAKPPAPADRAEPGDPSRADTAPTPLDATAAGAAKSTDRAAAPGLVACNPPYDLRLQADPALYRALGDALRRAAPEWRASLLCGSVELAHATGLRARKTYTMFNGAIECTLLDVERIAPPQRERTADAAPALPENAQMVANRLRKNLRKLKTWREREDIGAFRAYDADLPEYSAAIDVYVAVDDTGRVPERERTWLHVQEYAAPADIPADLQRRRLNDLLAAAREVFDVPRERVALKTRATGKGGSKYGRFDTRGDFIVVREGDARLRVNLFDYLDTGLFLDHRPMRLRIADEAHDTRFLNLFAYTGAATVHAALGGARTTTTVDLSGTYLQWCVDNLAENGLGGARHRLVQADALAWLEADTAQYDLVFCDPPTFSNSKRARDFDVQATHVRLLRAAVARLAPGGVLYFSNNYRRFRLDEAEIASFAHVEDISASTIPPDFERDARIHRCWRLTRR</sequence>
<dbReference type="RefSeq" id="WP_229792248.1">
    <property type="nucleotide sequence ID" value="NZ_BMYD01000001.1"/>
</dbReference>
<accession>A0A918SUD3</accession>
<evidence type="ECO:0000256" key="5">
    <source>
        <dbReference type="ARBA" id="ARBA00022691"/>
    </source>
</evidence>
<keyword evidence="1 7" id="KW-0963">Cytoplasm</keyword>
<dbReference type="GO" id="GO:0005737">
    <property type="term" value="C:cytoplasm"/>
    <property type="evidence" value="ECO:0007669"/>
    <property type="project" value="UniProtKB-SubCell"/>
</dbReference>
<feature type="region of interest" description="Disordered" evidence="9">
    <location>
        <begin position="319"/>
        <end position="394"/>
    </location>
</feature>
<keyword evidence="12" id="KW-1185">Reference proteome</keyword>
<dbReference type="GO" id="GO:0003723">
    <property type="term" value="F:RNA binding"/>
    <property type="evidence" value="ECO:0007669"/>
    <property type="project" value="UniProtKB-UniRule"/>
</dbReference>
<dbReference type="SMART" id="SM00981">
    <property type="entry name" value="THUMP"/>
    <property type="match status" value="1"/>
</dbReference>
<keyword evidence="2 7" id="KW-0698">rRNA processing</keyword>
<dbReference type="NCBIfam" id="NF008748">
    <property type="entry name" value="PRK11783.1"/>
    <property type="match status" value="1"/>
</dbReference>
<dbReference type="Proteomes" id="UP000646426">
    <property type="component" value="Unassembled WGS sequence"/>
</dbReference>
<keyword evidence="5 7" id="KW-0949">S-adenosyl-L-methionine</keyword>
<evidence type="ECO:0000313" key="12">
    <source>
        <dbReference type="Proteomes" id="UP000646426"/>
    </source>
</evidence>
<evidence type="ECO:0000256" key="7">
    <source>
        <dbReference type="HAMAP-Rule" id="MF_01858"/>
    </source>
</evidence>
<dbReference type="PROSITE" id="PS51165">
    <property type="entry name" value="THUMP"/>
    <property type="match status" value="1"/>
</dbReference>
<dbReference type="CDD" id="cd11715">
    <property type="entry name" value="THUMP_AdoMetMT"/>
    <property type="match status" value="1"/>
</dbReference>
<reference evidence="11" key="2">
    <citation type="submission" date="2020-09" db="EMBL/GenBank/DDBJ databases">
        <authorList>
            <person name="Sun Q."/>
            <person name="Kim S."/>
        </authorList>
    </citation>
    <scope>NUCLEOTIDE SEQUENCE</scope>
    <source>
        <strain evidence="11">KCTC 23077</strain>
    </source>
</reference>
<comment type="similarity">
    <text evidence="7">Belongs to the methyltransferase superfamily. RlmKL family.</text>
</comment>
<dbReference type="Gene3D" id="3.30.750.80">
    <property type="entry name" value="RNA methyltransferase domain (HRMD) like"/>
    <property type="match status" value="1"/>
</dbReference>
<dbReference type="InterPro" id="IPR017244">
    <property type="entry name" value="23SrRNA_methyltr_KL"/>
</dbReference>
<name>A0A918SUD3_9GAMM</name>
<evidence type="ECO:0000256" key="2">
    <source>
        <dbReference type="ARBA" id="ARBA00022552"/>
    </source>
</evidence>
<dbReference type="InterPro" id="IPR004114">
    <property type="entry name" value="THUMP_dom"/>
</dbReference>
<dbReference type="InterPro" id="IPR019614">
    <property type="entry name" value="SAM-dep_methyl-trfase"/>
</dbReference>
<evidence type="ECO:0000256" key="8">
    <source>
        <dbReference type="PROSITE-ProRule" id="PRU00529"/>
    </source>
</evidence>
<dbReference type="PIRSF" id="PIRSF037618">
    <property type="entry name" value="RNA_Mtase_bacteria_prd"/>
    <property type="match status" value="1"/>
</dbReference>
<feature type="compositionally biased region" description="Basic and acidic residues" evidence="9">
    <location>
        <begin position="364"/>
        <end position="373"/>
    </location>
</feature>
<reference evidence="11" key="1">
    <citation type="journal article" date="2014" name="Int. J. Syst. Evol. Microbiol.">
        <title>Complete genome sequence of Corynebacterium casei LMG S-19264T (=DSM 44701T), isolated from a smear-ripened cheese.</title>
        <authorList>
            <consortium name="US DOE Joint Genome Institute (JGI-PGF)"/>
            <person name="Walter F."/>
            <person name="Albersmeier A."/>
            <person name="Kalinowski J."/>
            <person name="Ruckert C."/>
        </authorList>
    </citation>
    <scope>NUCLEOTIDE SEQUENCE</scope>
    <source>
        <strain evidence="11">KCTC 23077</strain>
    </source>
</reference>
<feature type="compositionally biased region" description="Low complexity" evidence="9">
    <location>
        <begin position="374"/>
        <end position="389"/>
    </location>
</feature>
<comment type="catalytic activity">
    <reaction evidence="7">
        <text>guanosine(2069) in 23S rRNA + S-adenosyl-L-methionine = N(2)-methylguanosine(2069) in 23S rRNA + S-adenosyl-L-homocysteine + H(+)</text>
        <dbReference type="Rhea" id="RHEA:43772"/>
        <dbReference type="Rhea" id="RHEA-COMP:10688"/>
        <dbReference type="Rhea" id="RHEA-COMP:10689"/>
        <dbReference type="ChEBI" id="CHEBI:15378"/>
        <dbReference type="ChEBI" id="CHEBI:57856"/>
        <dbReference type="ChEBI" id="CHEBI:59789"/>
        <dbReference type="ChEBI" id="CHEBI:74269"/>
        <dbReference type="ChEBI" id="CHEBI:74481"/>
        <dbReference type="EC" id="2.1.1.264"/>
    </reaction>
</comment>
<evidence type="ECO:0000259" key="10">
    <source>
        <dbReference type="PROSITE" id="PS51165"/>
    </source>
</evidence>
<keyword evidence="6 8" id="KW-0694">RNA-binding</keyword>
<dbReference type="Pfam" id="PF01170">
    <property type="entry name" value="UPF0020"/>
    <property type="match status" value="1"/>
</dbReference>
<evidence type="ECO:0000256" key="1">
    <source>
        <dbReference type="ARBA" id="ARBA00022490"/>
    </source>
</evidence>
<keyword evidence="4 7" id="KW-0808">Transferase</keyword>
<evidence type="ECO:0000256" key="3">
    <source>
        <dbReference type="ARBA" id="ARBA00022603"/>
    </source>
</evidence>
<comment type="caution">
    <text evidence="11">The sequence shown here is derived from an EMBL/GenBank/DDBJ whole genome shotgun (WGS) entry which is preliminary data.</text>
</comment>
<dbReference type="InterPro" id="IPR000241">
    <property type="entry name" value="RlmKL-like_Mtase"/>
</dbReference>
<comment type="catalytic activity">
    <reaction evidence="7">
        <text>guanosine(2445) in 23S rRNA + S-adenosyl-L-methionine = N(2)-methylguanosine(2445) in 23S rRNA + S-adenosyl-L-homocysteine + H(+)</text>
        <dbReference type="Rhea" id="RHEA:42740"/>
        <dbReference type="Rhea" id="RHEA-COMP:10215"/>
        <dbReference type="Rhea" id="RHEA-COMP:10216"/>
        <dbReference type="ChEBI" id="CHEBI:15378"/>
        <dbReference type="ChEBI" id="CHEBI:57856"/>
        <dbReference type="ChEBI" id="CHEBI:59789"/>
        <dbReference type="ChEBI" id="CHEBI:74269"/>
        <dbReference type="ChEBI" id="CHEBI:74481"/>
        <dbReference type="EC" id="2.1.1.173"/>
    </reaction>
</comment>
<dbReference type="Pfam" id="PF02926">
    <property type="entry name" value="THUMP"/>
    <property type="match status" value="1"/>
</dbReference>
<dbReference type="EMBL" id="BMYD01000001">
    <property type="protein sequence ID" value="GHA69413.1"/>
    <property type="molecule type" value="Genomic_DNA"/>
</dbReference>
<dbReference type="Pfam" id="PF22020">
    <property type="entry name" value="RlmL_1st"/>
    <property type="match status" value="1"/>
</dbReference>
<feature type="domain" description="THUMP" evidence="10">
    <location>
        <begin position="42"/>
        <end position="153"/>
    </location>
</feature>
<keyword evidence="3 7" id="KW-0489">Methyltransferase</keyword>
<organism evidence="11 12">
    <name type="scientific">Cognatilysobacter bugurensis</name>
    <dbReference type="NCBI Taxonomy" id="543356"/>
    <lineage>
        <taxon>Bacteria</taxon>
        <taxon>Pseudomonadati</taxon>
        <taxon>Pseudomonadota</taxon>
        <taxon>Gammaproteobacteria</taxon>
        <taxon>Lysobacterales</taxon>
        <taxon>Lysobacteraceae</taxon>
        <taxon>Cognatilysobacter</taxon>
    </lineage>
</organism>
<dbReference type="AlphaFoldDB" id="A0A918SUD3"/>
<dbReference type="SUPFAM" id="SSF53335">
    <property type="entry name" value="S-adenosyl-L-methionine-dependent methyltransferases"/>
    <property type="match status" value="3"/>
</dbReference>
<gene>
    <name evidence="7" type="primary">rlmL</name>
    <name evidence="11" type="ORF">GCM10007067_01690</name>
</gene>
<evidence type="ECO:0000313" key="11">
    <source>
        <dbReference type="EMBL" id="GHA69413.1"/>
    </source>
</evidence>
<proteinExistence type="inferred from homology"/>
<dbReference type="Gene3D" id="3.30.2130.30">
    <property type="match status" value="1"/>
</dbReference>
<feature type="compositionally biased region" description="Low complexity" evidence="9">
    <location>
        <begin position="333"/>
        <end position="358"/>
    </location>
</feature>
<dbReference type="InterPro" id="IPR053943">
    <property type="entry name" value="RlmKL-like_Mtase_CS"/>
</dbReference>
<dbReference type="HAMAP" id="MF_01858">
    <property type="entry name" value="23SrRNA_methyltr_KL"/>
    <property type="match status" value="1"/>
</dbReference>
<evidence type="ECO:0000256" key="9">
    <source>
        <dbReference type="SAM" id="MobiDB-lite"/>
    </source>
</evidence>
<evidence type="ECO:0000256" key="6">
    <source>
        <dbReference type="ARBA" id="ARBA00022884"/>
    </source>
</evidence>
<dbReference type="InterPro" id="IPR029063">
    <property type="entry name" value="SAM-dependent_MTases_sf"/>
</dbReference>
<protein>
    <recommendedName>
        <fullName evidence="7">Ribosomal RNA large subunit methyltransferase K/L</fullName>
    </recommendedName>
    <domain>
        <recommendedName>
            <fullName evidence="7">23S rRNA m2G2445 methyltransferase</fullName>
            <ecNumber evidence="7">2.1.1.173</ecNumber>
        </recommendedName>
        <alternativeName>
            <fullName evidence="7">rRNA (guanine-N(2)-)-methyltransferase RlmL</fullName>
        </alternativeName>
    </domain>
    <domain>
        <recommendedName>
            <fullName evidence="7">23S rRNA m7G2069 methyltransferase</fullName>
            <ecNumber evidence="7">2.1.1.264</ecNumber>
        </recommendedName>
        <alternativeName>
            <fullName evidence="7">rRNA (guanine-N(7)-)-methyltransferase RlmK</fullName>
        </alternativeName>
    </domain>
</protein>
<dbReference type="Pfam" id="PF10672">
    <property type="entry name" value="Methyltrans_SAM"/>
    <property type="match status" value="1"/>
</dbReference>
<dbReference type="EC" id="2.1.1.173" evidence="7"/>
<dbReference type="EC" id="2.1.1.264" evidence="7"/>
<dbReference type="GO" id="GO:0052915">
    <property type="term" value="F:23S rRNA (guanine(2445)-N(2))-methyltransferase activity"/>
    <property type="evidence" value="ECO:0007669"/>
    <property type="project" value="UniProtKB-UniRule"/>
</dbReference>
<dbReference type="CDD" id="cd02440">
    <property type="entry name" value="AdoMet_MTases"/>
    <property type="match status" value="1"/>
</dbReference>
<dbReference type="PANTHER" id="PTHR47313:SF1">
    <property type="entry name" value="RIBOSOMAL RNA LARGE SUBUNIT METHYLTRANSFERASE K_L"/>
    <property type="match status" value="1"/>
</dbReference>
<dbReference type="GO" id="GO:0070043">
    <property type="term" value="F:rRNA (guanine-N7-)-methyltransferase activity"/>
    <property type="evidence" value="ECO:0007669"/>
    <property type="project" value="UniProtKB-UniRule"/>
</dbReference>
<dbReference type="InterPro" id="IPR054170">
    <property type="entry name" value="RlmL_1st"/>
</dbReference>
<dbReference type="PANTHER" id="PTHR47313">
    <property type="entry name" value="RIBOSOMAL RNA LARGE SUBUNIT METHYLTRANSFERASE K/L"/>
    <property type="match status" value="1"/>
</dbReference>
<comment type="subcellular location">
    <subcellularLocation>
        <location evidence="7">Cytoplasm</location>
    </subcellularLocation>
</comment>
<dbReference type="PROSITE" id="PS01261">
    <property type="entry name" value="UPF0020"/>
    <property type="match status" value="1"/>
</dbReference>
<comment type="function">
    <text evidence="7">Specifically methylates the guanine in position 2445 (m2G2445) and the guanine in position 2069 (m7G2069) of 23S rRNA.</text>
</comment>
<evidence type="ECO:0000256" key="4">
    <source>
        <dbReference type="ARBA" id="ARBA00022679"/>
    </source>
</evidence>
<dbReference type="Gene3D" id="3.40.50.150">
    <property type="entry name" value="Vaccinia Virus protein VP39"/>
    <property type="match status" value="3"/>
</dbReference>